<dbReference type="SMART" id="SM00490">
    <property type="entry name" value="HELICc"/>
    <property type="match status" value="1"/>
</dbReference>
<dbReference type="Pfam" id="PF00271">
    <property type="entry name" value="Helicase_C"/>
    <property type="match status" value="1"/>
</dbReference>
<dbReference type="Gene3D" id="3.40.50.300">
    <property type="entry name" value="P-loop containing nucleotide triphosphate hydrolases"/>
    <property type="match status" value="2"/>
</dbReference>
<dbReference type="PROSITE" id="PS51192">
    <property type="entry name" value="HELICASE_ATP_BIND_1"/>
    <property type="match status" value="1"/>
</dbReference>
<dbReference type="SUPFAM" id="SSF52540">
    <property type="entry name" value="P-loop containing nucleoside triphosphate hydrolases"/>
    <property type="match status" value="2"/>
</dbReference>
<comment type="similarity">
    <text evidence="7">Belongs to the DEAD box helicase family.</text>
</comment>
<evidence type="ECO:0000256" key="8">
    <source>
        <dbReference type="SAM" id="MobiDB-lite"/>
    </source>
</evidence>
<evidence type="ECO:0000259" key="9">
    <source>
        <dbReference type="PROSITE" id="PS51192"/>
    </source>
</evidence>
<evidence type="ECO:0000259" key="11">
    <source>
        <dbReference type="PROSITE" id="PS51195"/>
    </source>
</evidence>
<feature type="domain" description="Helicase C-terminal" evidence="10">
    <location>
        <begin position="493"/>
        <end position="640"/>
    </location>
</feature>
<keyword evidence="2 7" id="KW-0547">Nucleotide-binding</keyword>
<dbReference type="InterPro" id="IPR014001">
    <property type="entry name" value="Helicase_ATP-bd"/>
</dbReference>
<feature type="compositionally biased region" description="Basic and acidic residues" evidence="8">
    <location>
        <begin position="652"/>
        <end position="664"/>
    </location>
</feature>
<dbReference type="InterPro" id="IPR014014">
    <property type="entry name" value="RNA_helicase_DEAD_Q_motif"/>
</dbReference>
<accession>A0ABN7AM66</accession>
<dbReference type="InterPro" id="IPR027417">
    <property type="entry name" value="P-loop_NTPase"/>
</dbReference>
<evidence type="ECO:0000256" key="1">
    <source>
        <dbReference type="ARBA" id="ARBA00012552"/>
    </source>
</evidence>
<evidence type="ECO:0000313" key="12">
    <source>
        <dbReference type="EMBL" id="BES91995.1"/>
    </source>
</evidence>
<feature type="compositionally biased region" description="Gly residues" evidence="8">
    <location>
        <begin position="136"/>
        <end position="154"/>
    </location>
</feature>
<keyword evidence="4 7" id="KW-0347">Helicase</keyword>
<evidence type="ECO:0000259" key="10">
    <source>
        <dbReference type="PROSITE" id="PS51194"/>
    </source>
</evidence>
<keyword evidence="13" id="KW-1185">Reference proteome</keyword>
<dbReference type="InterPro" id="IPR011545">
    <property type="entry name" value="DEAD/DEAH_box_helicase_dom"/>
</dbReference>
<evidence type="ECO:0000256" key="7">
    <source>
        <dbReference type="RuleBase" id="RU000492"/>
    </source>
</evidence>
<dbReference type="SMART" id="SM00487">
    <property type="entry name" value="DEXDc"/>
    <property type="match status" value="1"/>
</dbReference>
<dbReference type="PANTHER" id="PTHR47958">
    <property type="entry name" value="ATP-DEPENDENT RNA HELICASE DBP3"/>
    <property type="match status" value="1"/>
</dbReference>
<evidence type="ECO:0000256" key="5">
    <source>
        <dbReference type="ARBA" id="ARBA00022840"/>
    </source>
</evidence>
<dbReference type="PROSITE" id="PS51194">
    <property type="entry name" value="HELICASE_CTER"/>
    <property type="match status" value="1"/>
</dbReference>
<dbReference type="Proteomes" id="UP001307889">
    <property type="component" value="Chromosome 3"/>
</dbReference>
<feature type="compositionally biased region" description="Gly residues" evidence="8">
    <location>
        <begin position="107"/>
        <end position="125"/>
    </location>
</feature>
<feature type="compositionally biased region" description="Gly residues" evidence="8">
    <location>
        <begin position="46"/>
        <end position="66"/>
    </location>
</feature>
<feature type="compositionally biased region" description="Basic and acidic residues" evidence="8">
    <location>
        <begin position="196"/>
        <end position="207"/>
    </location>
</feature>
<feature type="short sequence motif" description="Q motif" evidence="6">
    <location>
        <begin position="252"/>
        <end position="280"/>
    </location>
</feature>
<sequence>MSDWSDEETKNNGFGGDFDRRGGGRGGRGGRGGGRGGYNRDDDGGDGGGRGRGGFRGGRGGGGGGFRRNDDDDGNDDFGGGRRGGFRGGRGGGGGFRRNDDEDGNDDFGGGRRGGFRGGRGGGGGFRRDNDEDGGNDFGGGSRGGFGGGRGRGGFRSNDDGDDDGGRRFGGGRGRGGGSRRDFDDENQGRGGGFGRDGDGGQEKPRENYIPPEPTNDENVLFASGTEAGINFDKYENIPYQVTGENPVKSVQSFEECGLKDFVLSNVKKSGYKTPTPVQKHAIPIVMAGRDLMACAQTGSGKTAAFLVPIINDLLDKPTDLVINDCGVEPQVVILSPTRELALQIGQEARKFAHQSILKVTVVYGGTSVMHQADMLMRGCHILVATPGRLNDFVNRGRISFGSVRYVVLDEADRMLDMGFQPEMEKMFNNPSMPPTGSRRTLLFSATFPAEIQRMAGKYLIDYLFLTIGKIGGACVDVEQNFYEVPCFEKRDKLNEILSETKDSNCLTLVFVEQKRNADFVAAYLSEKKIPTTSIHGDRFQSQREAALADFRSGRKPNLIATGVASRGLDIKNVAHVINYDLPDNIDEYVHRIGRTGRLGNKGKATSFFDPNQDGRIAGDLVRILEEVGQEVPPFLANAGGGGGSFQSSRFGGRDVRRGGHGNDEGGGSQPAPAQEEEEDW</sequence>
<dbReference type="PROSITE" id="PS51195">
    <property type="entry name" value="Q_MOTIF"/>
    <property type="match status" value="1"/>
</dbReference>
<feature type="domain" description="DEAD-box RNA helicase Q" evidence="11">
    <location>
        <begin position="252"/>
        <end position="280"/>
    </location>
</feature>
<gene>
    <name evidence="12" type="ORF">NTJ_04803</name>
</gene>
<reference evidence="12 13" key="1">
    <citation type="submission" date="2023-09" db="EMBL/GenBank/DDBJ databases">
        <title>Nesidiocoris tenuis whole genome shotgun sequence.</title>
        <authorList>
            <person name="Shibata T."/>
            <person name="Shimoda M."/>
            <person name="Kobayashi T."/>
            <person name="Uehara T."/>
        </authorList>
    </citation>
    <scope>NUCLEOTIDE SEQUENCE [LARGE SCALE GENOMIC DNA]</scope>
    <source>
        <strain evidence="12 13">Japan</strain>
    </source>
</reference>
<name>A0ABN7AM66_9HEMI</name>
<proteinExistence type="inferred from homology"/>
<keyword evidence="3 7" id="KW-0378">Hydrolase</keyword>
<dbReference type="EC" id="3.6.4.13" evidence="1"/>
<dbReference type="PROSITE" id="PS00039">
    <property type="entry name" value="DEAD_ATP_HELICASE"/>
    <property type="match status" value="1"/>
</dbReference>
<feature type="domain" description="Helicase ATP-binding" evidence="9">
    <location>
        <begin position="283"/>
        <end position="466"/>
    </location>
</feature>
<feature type="compositionally biased region" description="Gly residues" evidence="8">
    <location>
        <begin position="24"/>
        <end position="37"/>
    </location>
</feature>
<feature type="compositionally biased region" description="Gly residues" evidence="8">
    <location>
        <begin position="168"/>
        <end position="177"/>
    </location>
</feature>
<organism evidence="12 13">
    <name type="scientific">Nesidiocoris tenuis</name>
    <dbReference type="NCBI Taxonomy" id="355587"/>
    <lineage>
        <taxon>Eukaryota</taxon>
        <taxon>Metazoa</taxon>
        <taxon>Ecdysozoa</taxon>
        <taxon>Arthropoda</taxon>
        <taxon>Hexapoda</taxon>
        <taxon>Insecta</taxon>
        <taxon>Pterygota</taxon>
        <taxon>Neoptera</taxon>
        <taxon>Paraneoptera</taxon>
        <taxon>Hemiptera</taxon>
        <taxon>Heteroptera</taxon>
        <taxon>Panheteroptera</taxon>
        <taxon>Cimicomorpha</taxon>
        <taxon>Miridae</taxon>
        <taxon>Dicyphina</taxon>
        <taxon>Nesidiocoris</taxon>
    </lineage>
</organism>
<keyword evidence="5 7" id="KW-0067">ATP-binding</keyword>
<dbReference type="InterPro" id="IPR000629">
    <property type="entry name" value="RNA-helicase_DEAD-box_CS"/>
</dbReference>
<evidence type="ECO:0000256" key="4">
    <source>
        <dbReference type="ARBA" id="ARBA00022806"/>
    </source>
</evidence>
<feature type="compositionally biased region" description="Gly residues" evidence="8">
    <location>
        <begin position="77"/>
        <end position="96"/>
    </location>
</feature>
<feature type="region of interest" description="Disordered" evidence="8">
    <location>
        <begin position="636"/>
        <end position="681"/>
    </location>
</feature>
<feature type="region of interest" description="Disordered" evidence="8">
    <location>
        <begin position="1"/>
        <end position="218"/>
    </location>
</feature>
<dbReference type="InterPro" id="IPR001650">
    <property type="entry name" value="Helicase_C-like"/>
</dbReference>
<dbReference type="GO" id="GO:0004386">
    <property type="term" value="F:helicase activity"/>
    <property type="evidence" value="ECO:0007669"/>
    <property type="project" value="UniProtKB-KW"/>
</dbReference>
<evidence type="ECO:0000256" key="2">
    <source>
        <dbReference type="ARBA" id="ARBA00022741"/>
    </source>
</evidence>
<dbReference type="Pfam" id="PF00270">
    <property type="entry name" value="DEAD"/>
    <property type="match status" value="1"/>
</dbReference>
<evidence type="ECO:0000256" key="6">
    <source>
        <dbReference type="PROSITE-ProRule" id="PRU00552"/>
    </source>
</evidence>
<protein>
    <recommendedName>
        <fullName evidence="1">RNA helicase</fullName>
        <ecNumber evidence="1">3.6.4.13</ecNumber>
    </recommendedName>
</protein>
<dbReference type="EMBL" id="AP028911">
    <property type="protein sequence ID" value="BES91995.1"/>
    <property type="molecule type" value="Genomic_DNA"/>
</dbReference>
<evidence type="ECO:0000313" key="13">
    <source>
        <dbReference type="Proteomes" id="UP001307889"/>
    </source>
</evidence>
<evidence type="ECO:0000256" key="3">
    <source>
        <dbReference type="ARBA" id="ARBA00022801"/>
    </source>
</evidence>
<dbReference type="CDD" id="cd18787">
    <property type="entry name" value="SF2_C_DEAD"/>
    <property type="match status" value="1"/>
</dbReference>